<evidence type="ECO:0008006" key="4">
    <source>
        <dbReference type="Google" id="ProtNLM"/>
    </source>
</evidence>
<dbReference type="InterPro" id="IPR011990">
    <property type="entry name" value="TPR-like_helical_dom_sf"/>
</dbReference>
<gene>
    <name evidence="2" type="ORF">AMJ44_12670</name>
</gene>
<reference evidence="2 3" key="1">
    <citation type="journal article" date="2015" name="Microbiome">
        <title>Genomic resolution of linkages in carbon, nitrogen, and sulfur cycling among widespread estuary sediment bacteria.</title>
        <authorList>
            <person name="Baker B.J."/>
            <person name="Lazar C.S."/>
            <person name="Teske A.P."/>
            <person name="Dick G.J."/>
        </authorList>
    </citation>
    <scope>NUCLEOTIDE SEQUENCE [LARGE SCALE GENOMIC DNA]</scope>
    <source>
        <strain evidence="2">DG_54_3</strain>
    </source>
</reference>
<feature type="region of interest" description="Disordered" evidence="1">
    <location>
        <begin position="1"/>
        <end position="31"/>
    </location>
</feature>
<dbReference type="Proteomes" id="UP000051861">
    <property type="component" value="Unassembled WGS sequence"/>
</dbReference>
<name>A0A0S7XPV2_UNCSA</name>
<dbReference type="AlphaFoldDB" id="A0A0S7XPV2"/>
<dbReference type="EMBL" id="LIZX01000178">
    <property type="protein sequence ID" value="KPJ64529.1"/>
    <property type="molecule type" value="Genomic_DNA"/>
</dbReference>
<evidence type="ECO:0000256" key="1">
    <source>
        <dbReference type="SAM" id="MobiDB-lite"/>
    </source>
</evidence>
<organism evidence="2 3">
    <name type="scientific">candidate division WOR-1 bacterium DG_54_3</name>
    <dbReference type="NCBI Taxonomy" id="1703775"/>
    <lineage>
        <taxon>Bacteria</taxon>
        <taxon>Bacillati</taxon>
        <taxon>Saganbacteria</taxon>
    </lineage>
</organism>
<proteinExistence type="predicted"/>
<accession>A0A0S7XPV2</accession>
<protein>
    <recommendedName>
        <fullName evidence="4">Tetratricopeptide repeat protein</fullName>
    </recommendedName>
</protein>
<comment type="caution">
    <text evidence="2">The sequence shown here is derived from an EMBL/GenBank/DDBJ whole genome shotgun (WGS) entry which is preliminary data.</text>
</comment>
<sequence>MEQSRFDEPKDPFSEETRKEPGVATEETPKKERKIFFETKSMAEVYAKQGHTMIALEIYKRVYQKNPSDREVQKRIKELEAKLSSRRERFAKPQSNST</sequence>
<evidence type="ECO:0000313" key="2">
    <source>
        <dbReference type="EMBL" id="KPJ64529.1"/>
    </source>
</evidence>
<evidence type="ECO:0000313" key="3">
    <source>
        <dbReference type="Proteomes" id="UP000051861"/>
    </source>
</evidence>
<dbReference type="Gene3D" id="1.25.40.10">
    <property type="entry name" value="Tetratricopeptide repeat domain"/>
    <property type="match status" value="1"/>
</dbReference>